<feature type="domain" description="Helicase C-terminal" evidence="15">
    <location>
        <begin position="815"/>
        <end position="981"/>
    </location>
</feature>
<evidence type="ECO:0000313" key="17">
    <source>
        <dbReference type="Proteomes" id="UP000823914"/>
    </source>
</evidence>
<reference evidence="16" key="1">
    <citation type="journal article" date="2021" name="PeerJ">
        <title>Extensive microbial diversity within the chicken gut microbiome revealed by metagenomics and culture.</title>
        <authorList>
            <person name="Gilroy R."/>
            <person name="Ravi A."/>
            <person name="Getino M."/>
            <person name="Pursley I."/>
            <person name="Horton D.L."/>
            <person name="Alikhan N.F."/>
            <person name="Baker D."/>
            <person name="Gharbi K."/>
            <person name="Hall N."/>
            <person name="Watson M."/>
            <person name="Adriaenssens E.M."/>
            <person name="Foster-Nyarko E."/>
            <person name="Jarju S."/>
            <person name="Secka A."/>
            <person name="Antonio M."/>
            <person name="Oren A."/>
            <person name="Chaudhuri R.R."/>
            <person name="La Ragione R."/>
            <person name="Hildebrand F."/>
            <person name="Pallen M.J."/>
        </authorList>
    </citation>
    <scope>NUCLEOTIDE SEQUENCE</scope>
    <source>
        <strain evidence="16">Gambia15-2214</strain>
    </source>
</reference>
<comment type="subcellular location">
    <subcellularLocation>
        <location evidence="1 13">Cytoplasm</location>
    </subcellularLocation>
</comment>
<dbReference type="GO" id="GO:0003678">
    <property type="term" value="F:DNA helicase activity"/>
    <property type="evidence" value="ECO:0007669"/>
    <property type="project" value="TreeGrafter"/>
</dbReference>
<organism evidence="16 17">
    <name type="scientific">Candidatus Treponema excrementipullorum</name>
    <dbReference type="NCBI Taxonomy" id="2838768"/>
    <lineage>
        <taxon>Bacteria</taxon>
        <taxon>Pseudomonadati</taxon>
        <taxon>Spirochaetota</taxon>
        <taxon>Spirochaetia</taxon>
        <taxon>Spirochaetales</taxon>
        <taxon>Treponemataceae</taxon>
        <taxon>Treponema</taxon>
    </lineage>
</organism>
<reference evidence="16" key="2">
    <citation type="submission" date="2021-04" db="EMBL/GenBank/DDBJ databases">
        <authorList>
            <person name="Gilroy R."/>
        </authorList>
    </citation>
    <scope>NUCLEOTIDE SEQUENCE</scope>
    <source>
        <strain evidence="16">Gambia15-2214</strain>
    </source>
</reference>
<dbReference type="InterPro" id="IPR003711">
    <property type="entry name" value="CarD-like/TRCF_RID"/>
</dbReference>
<dbReference type="GO" id="GO:0003684">
    <property type="term" value="F:damaged DNA binding"/>
    <property type="evidence" value="ECO:0007669"/>
    <property type="project" value="InterPro"/>
</dbReference>
<proteinExistence type="inferred from homology"/>
<gene>
    <name evidence="13 16" type="primary">mfd</name>
    <name evidence="16" type="ORF">IAA16_01335</name>
</gene>
<dbReference type="Gene3D" id="2.40.10.170">
    <property type="match status" value="1"/>
</dbReference>
<dbReference type="CDD" id="cd17991">
    <property type="entry name" value="DEXHc_TRCF"/>
    <property type="match status" value="1"/>
</dbReference>
<dbReference type="SMART" id="SM00487">
    <property type="entry name" value="DEXDc"/>
    <property type="match status" value="1"/>
</dbReference>
<dbReference type="InterPro" id="IPR036101">
    <property type="entry name" value="CarD-like/TRCF_RID_sf"/>
</dbReference>
<comment type="caution">
    <text evidence="16">The sequence shown here is derived from an EMBL/GenBank/DDBJ whole genome shotgun (WGS) entry which is preliminary data.</text>
</comment>
<dbReference type="SMART" id="SM00490">
    <property type="entry name" value="HELICc"/>
    <property type="match status" value="1"/>
</dbReference>
<dbReference type="SUPFAM" id="SSF52540">
    <property type="entry name" value="P-loop containing nucleoside triphosphate hydrolases"/>
    <property type="match status" value="4"/>
</dbReference>
<dbReference type="NCBIfam" id="TIGR00580">
    <property type="entry name" value="mfd"/>
    <property type="match status" value="1"/>
</dbReference>
<evidence type="ECO:0000256" key="2">
    <source>
        <dbReference type="ARBA" id="ARBA00022490"/>
    </source>
</evidence>
<dbReference type="GO" id="GO:0000716">
    <property type="term" value="P:transcription-coupled nucleotide-excision repair, DNA damage recognition"/>
    <property type="evidence" value="ECO:0007669"/>
    <property type="project" value="UniProtKB-UniRule"/>
</dbReference>
<dbReference type="SMART" id="SM01058">
    <property type="entry name" value="CarD_TRCF"/>
    <property type="match status" value="1"/>
</dbReference>
<dbReference type="PROSITE" id="PS51194">
    <property type="entry name" value="HELICASE_CTER"/>
    <property type="match status" value="1"/>
</dbReference>
<dbReference type="GO" id="GO:0016787">
    <property type="term" value="F:hydrolase activity"/>
    <property type="evidence" value="ECO:0007669"/>
    <property type="project" value="UniProtKB-KW"/>
</dbReference>
<dbReference type="InterPro" id="IPR037235">
    <property type="entry name" value="TRCF-like_C_D7"/>
</dbReference>
<evidence type="ECO:0000313" key="16">
    <source>
        <dbReference type="EMBL" id="MBU3849191.1"/>
    </source>
</evidence>
<dbReference type="GO" id="GO:0005737">
    <property type="term" value="C:cytoplasm"/>
    <property type="evidence" value="ECO:0007669"/>
    <property type="project" value="UniProtKB-SubCell"/>
</dbReference>
<protein>
    <recommendedName>
        <fullName evidence="12 13">Transcription-repair-coupling factor</fullName>
        <shortName evidence="13">TRCF</shortName>
        <ecNumber evidence="13">3.6.4.-</ecNumber>
    </recommendedName>
</protein>
<dbReference type="Gene3D" id="3.90.1150.50">
    <property type="entry name" value="Transcription-repair-coupling factor, D7 domain"/>
    <property type="match status" value="1"/>
</dbReference>
<dbReference type="Pfam" id="PF02559">
    <property type="entry name" value="CarD_TRCF_RID"/>
    <property type="match status" value="1"/>
</dbReference>
<dbReference type="SMART" id="SM00982">
    <property type="entry name" value="TRCF"/>
    <property type="match status" value="1"/>
</dbReference>
<dbReference type="Gene3D" id="3.40.50.300">
    <property type="entry name" value="P-loop containing nucleotide triphosphate hydrolases"/>
    <property type="match status" value="2"/>
</dbReference>
<dbReference type="Pfam" id="PF03461">
    <property type="entry name" value="TRCF"/>
    <property type="match status" value="1"/>
</dbReference>
<evidence type="ECO:0000259" key="15">
    <source>
        <dbReference type="PROSITE" id="PS51194"/>
    </source>
</evidence>
<dbReference type="Pfam" id="PF00270">
    <property type="entry name" value="DEAD"/>
    <property type="match status" value="1"/>
</dbReference>
<name>A0A9E2L1Y2_9SPIR</name>
<keyword evidence="7 13" id="KW-0067">ATP-binding</keyword>
<dbReference type="InterPro" id="IPR027417">
    <property type="entry name" value="P-loop_NTPase"/>
</dbReference>
<keyword evidence="5 13" id="KW-0378">Hydrolase</keyword>
<feature type="domain" description="Helicase ATP-binding" evidence="14">
    <location>
        <begin position="645"/>
        <end position="806"/>
    </location>
</feature>
<dbReference type="HAMAP" id="MF_00969">
    <property type="entry name" value="TRCF"/>
    <property type="match status" value="1"/>
</dbReference>
<comment type="similarity">
    <text evidence="11 13">In the C-terminal section; belongs to the helicase family. RecG subfamily.</text>
</comment>
<evidence type="ECO:0000256" key="6">
    <source>
        <dbReference type="ARBA" id="ARBA00022806"/>
    </source>
</evidence>
<evidence type="ECO:0000259" key="14">
    <source>
        <dbReference type="PROSITE" id="PS51192"/>
    </source>
</evidence>
<keyword evidence="3 13" id="KW-0547">Nucleotide-binding</keyword>
<dbReference type="FunFam" id="3.40.50.300:FF:000546">
    <property type="entry name" value="Transcription-repair-coupling factor"/>
    <property type="match status" value="1"/>
</dbReference>
<dbReference type="Gene3D" id="3.40.50.11180">
    <property type="match status" value="1"/>
</dbReference>
<keyword evidence="4 13" id="KW-0227">DNA damage</keyword>
<dbReference type="AlphaFoldDB" id="A0A9E2L1Y2"/>
<keyword evidence="2 13" id="KW-0963">Cytoplasm</keyword>
<dbReference type="InterPro" id="IPR041471">
    <property type="entry name" value="UvrB_inter"/>
</dbReference>
<dbReference type="SUPFAM" id="SSF141259">
    <property type="entry name" value="CarD-like"/>
    <property type="match status" value="1"/>
</dbReference>
<comment type="function">
    <text evidence="13">Couples transcription and DNA repair by recognizing RNA polymerase (RNAP) stalled at DNA lesions. Mediates ATP-dependent release of RNAP and its truncated transcript from the DNA, and recruitment of nucleotide excision repair machinery to the damaged site.</text>
</comment>
<keyword evidence="6" id="KW-0347">Helicase</keyword>
<dbReference type="Gene3D" id="3.30.2060.10">
    <property type="entry name" value="Penicillin-binding protein 1b domain"/>
    <property type="match status" value="1"/>
</dbReference>
<dbReference type="EC" id="3.6.4.-" evidence="13"/>
<keyword evidence="8 13" id="KW-0238">DNA-binding</keyword>
<evidence type="ECO:0000256" key="13">
    <source>
        <dbReference type="HAMAP-Rule" id="MF_00969"/>
    </source>
</evidence>
<dbReference type="InterPro" id="IPR005118">
    <property type="entry name" value="TRCF_C"/>
</dbReference>
<dbReference type="PANTHER" id="PTHR47964">
    <property type="entry name" value="ATP-DEPENDENT DNA HELICASE HOMOLOG RECG, CHLOROPLASTIC"/>
    <property type="match status" value="1"/>
</dbReference>
<dbReference type="InterPro" id="IPR011545">
    <property type="entry name" value="DEAD/DEAH_box_helicase_dom"/>
</dbReference>
<evidence type="ECO:0000256" key="3">
    <source>
        <dbReference type="ARBA" id="ARBA00022741"/>
    </source>
</evidence>
<dbReference type="EMBL" id="JAHLFV010000029">
    <property type="protein sequence ID" value="MBU3849191.1"/>
    <property type="molecule type" value="Genomic_DNA"/>
</dbReference>
<evidence type="ECO:0000256" key="11">
    <source>
        <dbReference type="ARBA" id="ARBA00061399"/>
    </source>
</evidence>
<dbReference type="Pfam" id="PF00271">
    <property type="entry name" value="Helicase_C"/>
    <property type="match status" value="1"/>
</dbReference>
<dbReference type="Pfam" id="PF17757">
    <property type="entry name" value="UvrB_inter"/>
    <property type="match status" value="1"/>
</dbReference>
<dbReference type="InterPro" id="IPR004576">
    <property type="entry name" value="Mfd"/>
</dbReference>
<dbReference type="PANTHER" id="PTHR47964:SF1">
    <property type="entry name" value="ATP-DEPENDENT DNA HELICASE HOMOLOG RECG, CHLOROPLASTIC"/>
    <property type="match status" value="1"/>
</dbReference>
<evidence type="ECO:0000256" key="10">
    <source>
        <dbReference type="ARBA" id="ARBA00061104"/>
    </source>
</evidence>
<dbReference type="GO" id="GO:0005524">
    <property type="term" value="F:ATP binding"/>
    <property type="evidence" value="ECO:0007669"/>
    <property type="project" value="UniProtKB-UniRule"/>
</dbReference>
<comment type="similarity">
    <text evidence="10 13">In the N-terminal section; belongs to the UvrB family.</text>
</comment>
<evidence type="ECO:0000256" key="12">
    <source>
        <dbReference type="ARBA" id="ARBA00070128"/>
    </source>
</evidence>
<evidence type="ECO:0000256" key="9">
    <source>
        <dbReference type="ARBA" id="ARBA00023204"/>
    </source>
</evidence>
<evidence type="ECO:0000256" key="8">
    <source>
        <dbReference type="ARBA" id="ARBA00023125"/>
    </source>
</evidence>
<evidence type="ECO:0000256" key="4">
    <source>
        <dbReference type="ARBA" id="ARBA00022763"/>
    </source>
</evidence>
<dbReference type="InterPro" id="IPR047112">
    <property type="entry name" value="RecG/Mfd"/>
</dbReference>
<dbReference type="SUPFAM" id="SSF143517">
    <property type="entry name" value="TRCF domain-like"/>
    <property type="match status" value="1"/>
</dbReference>
<sequence length="1171" mass="133507">MNTLQSNLVSGYIHKWPQLVSELKDLREEVYPVQVEGLHGSLSAFFLAEYISYNKTPVSFVVVPGEREAHDVTVDLKAANPKLCVKTLPWWGVVPYRPMPKGSAVFGERASVLASMASYPQSGKNSVFVITQRALQTPVPPPDYIRSLLFSLKVGDAFDPTALAERLALQGYLRVPRVTVKGEFTLRGEVLDIFMPGEEYAHRILFDFDRIEQIKTFNPETQNSLEKLDGLVICPMKEVIWTEDFVHKLEDKLRNLKDFEQGKEGVAGASARQSNDTGIITADNFEKQRDTLIEELLFQKESEGEELFYQEVFDSSYSVLDYLNGDTPLFFFDYDRLGNAQENFDREYMGMYRQLRHVKPVPPPQHILFSFAEMTEKHQKRILLRTLHTQRSDTDDAKIISFDVDVSRSFFGNIQYLKESLTTLMEDGWQIVIFADSENQSLRIGELLKDLQNQQIKILPESISAGFGIPSLKLLIIQENEIFGRRKHVPKSIKQVKSAVIDTFVELNPGDYVVHVNYGIGLFKGIERVRAMGNERDYIKLLYADEETVFIPIEQVNLVQRYIGNEGVPPRLDKLGSKSWENRKNKAKKAAEDIAQKLIDLYSRRKAARGFPFPKDTEWQTAFEAAFPYTETEDQLTVAAEVKADMEKPVPMDRLVCGDVGFGKTEIAMRAAFKAVMGGKQVAFLAPTTILAEQHYETCVERFENFPVRIAHMSRFVGRSEQKKILEKLATGEIDILVGTHRIIQKDVKFKDLGLMIIDEEQRFGVKDKERLKELKTNIDCMAMSATPIPRTLHMSLLKIRDMSLLTTPPHNRQAIETIIDSYNDDRVAAAIRREVERGGQVFYLHNRIETLEEVQYTLQRLVPEMMVEVAHGQMTSTELDDIFHRFKMGAFHILVSTTIIENGIDIPNVNTIIIDRADMYGVSQLYQLRGRVGRSDRKAYAYLLYPENKALSEIAMKRLQVISDFTELGAGFKIAMKDMEIRGAGNLLGRDQSGEIFSVGFDLYLKLLEEAVQRLMDENYEAQNEVLLELEYTGFIPDTYIQNPQTKMEIYKKIAAVSQRETLDRIYGELQDRFGPIPDEVYSLLSLAEIRIICSKLNISTLRERKGKVSIEFAKVSGISVDKVLRLIREGGGRVKLDNSRPNVLILETGKIGLKEKSEFIREKLDILAS</sequence>
<evidence type="ECO:0000256" key="7">
    <source>
        <dbReference type="ARBA" id="ARBA00022840"/>
    </source>
</evidence>
<keyword evidence="9 13" id="KW-0234">DNA repair</keyword>
<evidence type="ECO:0000256" key="5">
    <source>
        <dbReference type="ARBA" id="ARBA00022801"/>
    </source>
</evidence>
<dbReference type="InterPro" id="IPR014001">
    <property type="entry name" value="Helicase_ATP-bd"/>
</dbReference>
<dbReference type="PROSITE" id="PS51192">
    <property type="entry name" value="HELICASE_ATP_BIND_1"/>
    <property type="match status" value="1"/>
</dbReference>
<accession>A0A9E2L1Y2</accession>
<dbReference type="GO" id="GO:0006355">
    <property type="term" value="P:regulation of DNA-templated transcription"/>
    <property type="evidence" value="ECO:0007669"/>
    <property type="project" value="UniProtKB-UniRule"/>
</dbReference>
<dbReference type="Proteomes" id="UP000823914">
    <property type="component" value="Unassembled WGS sequence"/>
</dbReference>
<evidence type="ECO:0000256" key="1">
    <source>
        <dbReference type="ARBA" id="ARBA00004496"/>
    </source>
</evidence>
<dbReference type="InterPro" id="IPR001650">
    <property type="entry name" value="Helicase_C-like"/>
</dbReference>